<protein>
    <submittedName>
        <fullName evidence="2">Uncharacterized protein</fullName>
    </submittedName>
</protein>
<dbReference type="HOGENOM" id="CLU_1899517_0_0_1"/>
<organism evidence="2">
    <name type="scientific">Oryza meridionalis</name>
    <dbReference type="NCBI Taxonomy" id="40149"/>
    <lineage>
        <taxon>Eukaryota</taxon>
        <taxon>Viridiplantae</taxon>
        <taxon>Streptophyta</taxon>
        <taxon>Embryophyta</taxon>
        <taxon>Tracheophyta</taxon>
        <taxon>Spermatophyta</taxon>
        <taxon>Magnoliopsida</taxon>
        <taxon>Liliopsida</taxon>
        <taxon>Poales</taxon>
        <taxon>Poaceae</taxon>
        <taxon>BOP clade</taxon>
        <taxon>Oryzoideae</taxon>
        <taxon>Oryzeae</taxon>
        <taxon>Oryzinae</taxon>
        <taxon>Oryza</taxon>
    </lineage>
</organism>
<feature type="region of interest" description="Disordered" evidence="1">
    <location>
        <begin position="76"/>
        <end position="106"/>
    </location>
</feature>
<proteinExistence type="predicted"/>
<dbReference type="Proteomes" id="UP000008021">
    <property type="component" value="Chromosome 11"/>
</dbReference>
<evidence type="ECO:0000256" key="1">
    <source>
        <dbReference type="SAM" id="MobiDB-lite"/>
    </source>
</evidence>
<dbReference type="EnsemblPlants" id="OMERI11G14400.1">
    <property type="protein sequence ID" value="OMERI11G14400.1"/>
    <property type="gene ID" value="OMERI11G14400"/>
</dbReference>
<reference evidence="2" key="2">
    <citation type="submission" date="2018-05" db="EMBL/GenBank/DDBJ databases">
        <title>OmerRS3 (Oryza meridionalis Reference Sequence Version 3).</title>
        <authorList>
            <person name="Zhang J."/>
            <person name="Kudrna D."/>
            <person name="Lee S."/>
            <person name="Talag J."/>
            <person name="Welchert J."/>
            <person name="Wing R.A."/>
        </authorList>
    </citation>
    <scope>NUCLEOTIDE SEQUENCE [LARGE SCALE GENOMIC DNA]</scope>
    <source>
        <strain evidence="2">cv. OR44</strain>
    </source>
</reference>
<evidence type="ECO:0000313" key="3">
    <source>
        <dbReference type="Proteomes" id="UP000008021"/>
    </source>
</evidence>
<dbReference type="InterPro" id="IPR044592">
    <property type="entry name" value="RING1A/B"/>
</dbReference>
<evidence type="ECO:0000313" key="2">
    <source>
        <dbReference type="EnsemblPlants" id="OMERI11G14400.1"/>
    </source>
</evidence>
<name>A0A0E0F6Y1_9ORYZ</name>
<reference evidence="2" key="1">
    <citation type="submission" date="2015-04" db="UniProtKB">
        <authorList>
            <consortium name="EnsemblPlants"/>
        </authorList>
    </citation>
    <scope>IDENTIFICATION</scope>
</reference>
<dbReference type="Gramene" id="OMERI11G14400.1">
    <property type="protein sequence ID" value="OMERI11G14400.1"/>
    <property type="gene ID" value="OMERI11G14400"/>
</dbReference>
<accession>A0A0E0F6Y1</accession>
<feature type="compositionally biased region" description="Basic and acidic residues" evidence="1">
    <location>
        <begin position="76"/>
        <end position="89"/>
    </location>
</feature>
<dbReference type="AlphaFoldDB" id="A0A0E0F6Y1"/>
<dbReference type="PANTHER" id="PTHR46537">
    <property type="entry name" value="OS11G0578200 PROTEIN"/>
    <property type="match status" value="1"/>
</dbReference>
<feature type="compositionally biased region" description="Polar residues" evidence="1">
    <location>
        <begin position="91"/>
        <end position="101"/>
    </location>
</feature>
<dbReference type="PANTHER" id="PTHR46537:SF10">
    <property type="entry name" value="OS05G0497600 PROTEIN"/>
    <property type="match status" value="1"/>
</dbReference>
<keyword evidence="3" id="KW-1185">Reference proteome</keyword>
<sequence length="134" mass="15097">MPDLLHYPEYKDDCGVFAPILNSECPTCHTHCASRRSLRNDPSFDALILAMYPNFDKKDEEELAFSVEKSGNKKESIDEAFRRQREPLGKKQSTTKAIGSSRSEREGELVLICQLTLVVRIGKKMTMMAAKSGL</sequence>
<dbReference type="STRING" id="40149.A0A0E0F6Y1"/>